<dbReference type="Pfam" id="PF00990">
    <property type="entry name" value="GGDEF"/>
    <property type="match status" value="1"/>
</dbReference>
<dbReference type="EMBL" id="WNKW01000005">
    <property type="protein sequence ID" value="MTW34477.1"/>
    <property type="molecule type" value="Genomic_DNA"/>
</dbReference>
<dbReference type="InterPro" id="IPR043128">
    <property type="entry name" value="Rev_trsase/Diguanyl_cyclase"/>
</dbReference>
<dbReference type="InterPro" id="IPR000160">
    <property type="entry name" value="GGDEF_dom"/>
</dbReference>
<keyword evidence="3" id="KW-0472">Membrane</keyword>
<dbReference type="InterPro" id="IPR050469">
    <property type="entry name" value="Diguanylate_Cyclase"/>
</dbReference>
<comment type="catalytic activity">
    <reaction evidence="2">
        <text>2 GTP = 3',3'-c-di-GMP + 2 diphosphate</text>
        <dbReference type="Rhea" id="RHEA:24898"/>
        <dbReference type="ChEBI" id="CHEBI:33019"/>
        <dbReference type="ChEBI" id="CHEBI:37565"/>
        <dbReference type="ChEBI" id="CHEBI:58805"/>
        <dbReference type="EC" id="2.7.7.65"/>
    </reaction>
</comment>
<dbReference type="Gene3D" id="2.130.10.10">
    <property type="entry name" value="YVTN repeat-like/Quinoprotein amine dehydrogenase"/>
    <property type="match status" value="2"/>
</dbReference>
<dbReference type="InterPro" id="IPR011110">
    <property type="entry name" value="Reg_prop"/>
</dbReference>
<sequence>MWRSRLPSSGRLPLNCECRTKGCTPARPGWTVLIKLGLLWLFTMLVCSLPAQAAERWAGLRDAVFQNYTQAQGLPNSIATAIVEDADGFLWVGTQNGLSRWDGYRFRTYQPNPAQPRSLPDNWVTALHKDSAGQLWIGTSSGGLARYDARDDHFINYRVGQNGLSHMAVNALAQDDGGGLWIGTGGGLDRLDAASGVITPQGRNQLPAAAVFSLLRLRSGALLVGMGSGLYRRDAAHQPFHRVALQGGQDGQIAVHSLFEDALGQIWIGTRHNGVFRMGKNDAIAQQFSGHGDAHNLLQHSWVYALGAAGPEEVWIGTYGQGVLAVDLRDDSYRRIRHDPALASSLAGDIIFAIFADRSGAIWLGSQRGVSRHDGQQKLVSTVFGDSRRSGSIRGADLFAVYTHSDGRIWLGLQGQGVDIVDPERNVIQHIVADAERADSALPVDHVFDFAEAANGDVFVATGRGLFRVNAAGSEVQRISIAGRPPAASTYRLLRLGDELWVGGRDDGIWVLPLGGGAVRHIDAGQLSDSRITALYADAGNALWIGSRNGLNRLDLRNGVITRSLPDKNQAQALAAGLVSSIMRDRKGRLWVATLGGGIHVLRKEQSGQLQFERVGREQGLPSMNVDALLLDGSGKIWATTADGIVTLDPDSLAMRIYHQADGLAINGYWVGSASRTAQGELLFGGEGGLSVLRPTETQSREYQPPLAVTAIQLGGKPVASARYNHAGQRNALEVANSADSVTVEFAALDFAAPERIAYRYRLDGFDTDWISTDALHRFASYTNLAPGQYSLRVQAADRNGNWSRHTLNLPVIVIPAWYQTLWLRVLLAALALAVLVSVVQARTALLRQRQRALEQQVEERTLVLEQTAQELRTANERLFLLATIDSLTGCANRHHFIERARDYLALMERTNQPLALLIMDLDGFKQVNDRYGHPFGDEVLRAAVKAAQLTIRSTDMLGRMGGEEFAVLMPDTDKEGAWRLAERVRVAIAAAEVSSGEIRLHPTVSIGLAMRAAGEQFDALYVRTDVALYAAKEAGRNRTVMAS</sequence>
<dbReference type="SUPFAM" id="SSF63829">
    <property type="entry name" value="Calcium-dependent phosphotriesterase"/>
    <property type="match status" value="2"/>
</dbReference>
<evidence type="ECO:0000313" key="5">
    <source>
        <dbReference type="EMBL" id="MTW34477.1"/>
    </source>
</evidence>
<dbReference type="Gene3D" id="3.30.70.270">
    <property type="match status" value="1"/>
</dbReference>
<dbReference type="Pfam" id="PF07495">
    <property type="entry name" value="Y_Y_Y"/>
    <property type="match status" value="1"/>
</dbReference>
<dbReference type="Gene3D" id="2.60.40.10">
    <property type="entry name" value="Immunoglobulins"/>
    <property type="match status" value="1"/>
</dbReference>
<name>A0ABW9SR53_9BURK</name>
<evidence type="ECO:0000256" key="3">
    <source>
        <dbReference type="SAM" id="Phobius"/>
    </source>
</evidence>
<accession>A0ABW9SR53</accession>
<dbReference type="InterPro" id="IPR011123">
    <property type="entry name" value="Y_Y_Y"/>
</dbReference>
<keyword evidence="3" id="KW-1133">Transmembrane helix</keyword>
<feature type="domain" description="GGDEF" evidence="4">
    <location>
        <begin position="913"/>
        <end position="1044"/>
    </location>
</feature>
<dbReference type="SMART" id="SM00267">
    <property type="entry name" value="GGDEF"/>
    <property type="match status" value="1"/>
</dbReference>
<organism evidence="5 6">
    <name type="scientific">Pseudoduganella danionis</name>
    <dbReference type="NCBI Taxonomy" id="1890295"/>
    <lineage>
        <taxon>Bacteria</taxon>
        <taxon>Pseudomonadati</taxon>
        <taxon>Pseudomonadota</taxon>
        <taxon>Betaproteobacteria</taxon>
        <taxon>Burkholderiales</taxon>
        <taxon>Oxalobacteraceae</taxon>
        <taxon>Telluria group</taxon>
        <taxon>Pseudoduganella</taxon>
    </lineage>
</organism>
<keyword evidence="6" id="KW-1185">Reference proteome</keyword>
<dbReference type="CDD" id="cd01949">
    <property type="entry name" value="GGDEF"/>
    <property type="match status" value="1"/>
</dbReference>
<evidence type="ECO:0000256" key="1">
    <source>
        <dbReference type="ARBA" id="ARBA00012528"/>
    </source>
</evidence>
<dbReference type="PANTHER" id="PTHR45138:SF9">
    <property type="entry name" value="DIGUANYLATE CYCLASE DGCM-RELATED"/>
    <property type="match status" value="1"/>
</dbReference>
<evidence type="ECO:0000259" key="4">
    <source>
        <dbReference type="PROSITE" id="PS50887"/>
    </source>
</evidence>
<dbReference type="NCBIfam" id="TIGR00254">
    <property type="entry name" value="GGDEF"/>
    <property type="match status" value="1"/>
</dbReference>
<comment type="caution">
    <text evidence="5">The sequence shown here is derived from an EMBL/GenBank/DDBJ whole genome shotgun (WGS) entry which is preliminary data.</text>
</comment>
<dbReference type="PROSITE" id="PS50887">
    <property type="entry name" value="GGDEF"/>
    <property type="match status" value="1"/>
</dbReference>
<reference evidence="5 6" key="1">
    <citation type="submission" date="2019-11" db="EMBL/GenBank/DDBJ databases">
        <title>Type strains purchased from KCTC, JCM and DSMZ.</title>
        <authorList>
            <person name="Lu H."/>
        </authorList>
    </citation>
    <scope>NUCLEOTIDE SEQUENCE [LARGE SCALE GENOMIC DNA]</scope>
    <source>
        <strain evidence="5 6">DSM 103461</strain>
    </source>
</reference>
<keyword evidence="3" id="KW-0812">Transmembrane</keyword>
<dbReference type="SUPFAM" id="SSF55073">
    <property type="entry name" value="Nucleotide cyclase"/>
    <property type="match status" value="1"/>
</dbReference>
<dbReference type="EC" id="2.7.7.65" evidence="1"/>
<dbReference type="InterPro" id="IPR015943">
    <property type="entry name" value="WD40/YVTN_repeat-like_dom_sf"/>
</dbReference>
<evidence type="ECO:0000313" key="6">
    <source>
        <dbReference type="Proteomes" id="UP000735592"/>
    </source>
</evidence>
<dbReference type="PANTHER" id="PTHR45138">
    <property type="entry name" value="REGULATORY COMPONENTS OF SENSORY TRANSDUCTION SYSTEM"/>
    <property type="match status" value="1"/>
</dbReference>
<proteinExistence type="predicted"/>
<gene>
    <name evidence="5" type="ORF">GM655_16845</name>
</gene>
<dbReference type="InterPro" id="IPR029787">
    <property type="entry name" value="Nucleotide_cyclase"/>
</dbReference>
<dbReference type="Proteomes" id="UP000735592">
    <property type="component" value="Unassembled WGS sequence"/>
</dbReference>
<dbReference type="InterPro" id="IPR013783">
    <property type="entry name" value="Ig-like_fold"/>
</dbReference>
<dbReference type="Pfam" id="PF07494">
    <property type="entry name" value="Reg_prop"/>
    <property type="match status" value="4"/>
</dbReference>
<feature type="transmembrane region" description="Helical" evidence="3">
    <location>
        <begin position="822"/>
        <end position="842"/>
    </location>
</feature>
<protein>
    <recommendedName>
        <fullName evidence="1">diguanylate cyclase</fullName>
        <ecNumber evidence="1">2.7.7.65</ecNumber>
    </recommendedName>
</protein>
<evidence type="ECO:0000256" key="2">
    <source>
        <dbReference type="ARBA" id="ARBA00034247"/>
    </source>
</evidence>